<organism evidence="8 9">
    <name type="scientific">Pedobacter duraquae</name>
    <dbReference type="NCBI Taxonomy" id="425511"/>
    <lineage>
        <taxon>Bacteria</taxon>
        <taxon>Pseudomonadati</taxon>
        <taxon>Bacteroidota</taxon>
        <taxon>Sphingobacteriia</taxon>
        <taxon>Sphingobacteriales</taxon>
        <taxon>Sphingobacteriaceae</taxon>
        <taxon>Pedobacter</taxon>
    </lineage>
</organism>
<dbReference type="InterPro" id="IPR016032">
    <property type="entry name" value="Sig_transdc_resp-reg_C-effctor"/>
</dbReference>
<feature type="domain" description="Response regulatory" evidence="6">
    <location>
        <begin position="4"/>
        <end position="118"/>
    </location>
</feature>
<dbReference type="PROSITE" id="PS50110">
    <property type="entry name" value="RESPONSE_REGULATORY"/>
    <property type="match status" value="1"/>
</dbReference>
<gene>
    <name evidence="8" type="ORF">CLV32_2335</name>
</gene>
<feature type="modified residue" description="4-aspartylphosphate" evidence="4">
    <location>
        <position position="53"/>
    </location>
</feature>
<dbReference type="CDD" id="cd00383">
    <property type="entry name" value="trans_reg_C"/>
    <property type="match status" value="1"/>
</dbReference>
<dbReference type="GO" id="GO:0006355">
    <property type="term" value="P:regulation of DNA-templated transcription"/>
    <property type="evidence" value="ECO:0007669"/>
    <property type="project" value="InterPro"/>
</dbReference>
<evidence type="ECO:0000256" key="3">
    <source>
        <dbReference type="ARBA" id="ARBA00023125"/>
    </source>
</evidence>
<dbReference type="Proteomes" id="UP000295499">
    <property type="component" value="Unassembled WGS sequence"/>
</dbReference>
<proteinExistence type="predicted"/>
<keyword evidence="1 4" id="KW-0597">Phosphoprotein</keyword>
<dbReference type="SMART" id="SM00862">
    <property type="entry name" value="Trans_reg_C"/>
    <property type="match status" value="1"/>
</dbReference>
<dbReference type="Gene3D" id="3.40.50.2300">
    <property type="match status" value="1"/>
</dbReference>
<evidence type="ECO:0000256" key="4">
    <source>
        <dbReference type="PROSITE-ProRule" id="PRU00169"/>
    </source>
</evidence>
<sequence length="229" mass="26232">MKTKVLIVEDDIDLGNLLSRYLTLNGFFSNRVYNGREAREELNNNTYSILIIDVMMPVEDGFSFAAYLSEKHPELPFLFVTARKLKEDVLFGLRLGADDYIVKPFDVDELILRVRNILKRNKPLDRAGGTVIQLGNSEFDPENLTLVVGSAEKILTEKEAGLLKYLYDHGDQLIKRTDILHALWQEQDFFSGRSLDVFITRIRKLLADDTTVSIESIRGVGFRLKIFKD</sequence>
<dbReference type="GO" id="GO:0005829">
    <property type="term" value="C:cytosol"/>
    <property type="evidence" value="ECO:0007669"/>
    <property type="project" value="TreeGrafter"/>
</dbReference>
<dbReference type="InterPro" id="IPR036388">
    <property type="entry name" value="WH-like_DNA-bd_sf"/>
</dbReference>
<comment type="caution">
    <text evidence="8">The sequence shown here is derived from an EMBL/GenBank/DDBJ whole genome shotgun (WGS) entry which is preliminary data.</text>
</comment>
<dbReference type="RefSeq" id="WP_133555452.1">
    <property type="nucleotide sequence ID" value="NZ_SNWM01000002.1"/>
</dbReference>
<dbReference type="GO" id="GO:0000156">
    <property type="term" value="F:phosphorelay response regulator activity"/>
    <property type="evidence" value="ECO:0007669"/>
    <property type="project" value="TreeGrafter"/>
</dbReference>
<dbReference type="InterPro" id="IPR001867">
    <property type="entry name" value="OmpR/PhoB-type_DNA-bd"/>
</dbReference>
<evidence type="ECO:0000256" key="5">
    <source>
        <dbReference type="PROSITE-ProRule" id="PRU01091"/>
    </source>
</evidence>
<keyword evidence="3 5" id="KW-0238">DNA-binding</keyword>
<dbReference type="Pfam" id="PF00072">
    <property type="entry name" value="Response_reg"/>
    <property type="match status" value="1"/>
</dbReference>
<dbReference type="InterPro" id="IPR011006">
    <property type="entry name" value="CheY-like_superfamily"/>
</dbReference>
<evidence type="ECO:0000259" key="7">
    <source>
        <dbReference type="PROSITE" id="PS51755"/>
    </source>
</evidence>
<evidence type="ECO:0000313" key="8">
    <source>
        <dbReference type="EMBL" id="TDO23344.1"/>
    </source>
</evidence>
<dbReference type="InterPro" id="IPR039420">
    <property type="entry name" value="WalR-like"/>
</dbReference>
<reference evidence="8 9" key="1">
    <citation type="submission" date="2019-03" db="EMBL/GenBank/DDBJ databases">
        <title>Genomic Encyclopedia of Archaeal and Bacterial Type Strains, Phase II (KMG-II): from individual species to whole genera.</title>
        <authorList>
            <person name="Goeker M."/>
        </authorList>
    </citation>
    <scope>NUCLEOTIDE SEQUENCE [LARGE SCALE GENOMIC DNA]</scope>
    <source>
        <strain evidence="8 9">DSM 19034</strain>
    </source>
</reference>
<keyword evidence="9" id="KW-1185">Reference proteome</keyword>
<dbReference type="AlphaFoldDB" id="A0A4R6IME3"/>
<dbReference type="Gene3D" id="1.10.10.10">
    <property type="entry name" value="Winged helix-like DNA-binding domain superfamily/Winged helix DNA-binding domain"/>
    <property type="match status" value="1"/>
</dbReference>
<keyword evidence="2" id="KW-0902">Two-component regulatory system</keyword>
<name>A0A4R6IME3_9SPHI</name>
<dbReference type="EMBL" id="SNWM01000002">
    <property type="protein sequence ID" value="TDO23344.1"/>
    <property type="molecule type" value="Genomic_DNA"/>
</dbReference>
<accession>A0A4R6IME3</accession>
<dbReference type="Pfam" id="PF00486">
    <property type="entry name" value="Trans_reg_C"/>
    <property type="match status" value="1"/>
</dbReference>
<dbReference type="PANTHER" id="PTHR48111:SF40">
    <property type="entry name" value="PHOSPHATE REGULON TRANSCRIPTIONAL REGULATORY PROTEIN PHOB"/>
    <property type="match status" value="1"/>
</dbReference>
<dbReference type="GO" id="GO:0000976">
    <property type="term" value="F:transcription cis-regulatory region binding"/>
    <property type="evidence" value="ECO:0007669"/>
    <property type="project" value="TreeGrafter"/>
</dbReference>
<dbReference type="GO" id="GO:0032993">
    <property type="term" value="C:protein-DNA complex"/>
    <property type="evidence" value="ECO:0007669"/>
    <property type="project" value="TreeGrafter"/>
</dbReference>
<evidence type="ECO:0000256" key="2">
    <source>
        <dbReference type="ARBA" id="ARBA00023012"/>
    </source>
</evidence>
<evidence type="ECO:0000256" key="1">
    <source>
        <dbReference type="ARBA" id="ARBA00022553"/>
    </source>
</evidence>
<protein>
    <submittedName>
        <fullName evidence="8">DNA-binding response OmpR family regulator</fullName>
    </submittedName>
</protein>
<dbReference type="SMART" id="SM00448">
    <property type="entry name" value="REC"/>
    <property type="match status" value="1"/>
</dbReference>
<evidence type="ECO:0000259" key="6">
    <source>
        <dbReference type="PROSITE" id="PS50110"/>
    </source>
</evidence>
<dbReference type="PANTHER" id="PTHR48111">
    <property type="entry name" value="REGULATOR OF RPOS"/>
    <property type="match status" value="1"/>
</dbReference>
<dbReference type="InterPro" id="IPR001789">
    <property type="entry name" value="Sig_transdc_resp-reg_receiver"/>
</dbReference>
<dbReference type="SUPFAM" id="SSF52172">
    <property type="entry name" value="CheY-like"/>
    <property type="match status" value="1"/>
</dbReference>
<evidence type="ECO:0000313" key="9">
    <source>
        <dbReference type="Proteomes" id="UP000295499"/>
    </source>
</evidence>
<feature type="domain" description="OmpR/PhoB-type" evidence="7">
    <location>
        <begin position="129"/>
        <end position="226"/>
    </location>
</feature>
<dbReference type="OrthoDB" id="9790442at2"/>
<feature type="DNA-binding region" description="OmpR/PhoB-type" evidence="5">
    <location>
        <begin position="129"/>
        <end position="226"/>
    </location>
</feature>
<dbReference type="CDD" id="cd17574">
    <property type="entry name" value="REC_OmpR"/>
    <property type="match status" value="1"/>
</dbReference>
<dbReference type="Gene3D" id="6.10.250.690">
    <property type="match status" value="1"/>
</dbReference>
<dbReference type="PROSITE" id="PS51755">
    <property type="entry name" value="OMPR_PHOB"/>
    <property type="match status" value="1"/>
</dbReference>
<dbReference type="SUPFAM" id="SSF46894">
    <property type="entry name" value="C-terminal effector domain of the bipartite response regulators"/>
    <property type="match status" value="1"/>
</dbReference>